<dbReference type="AlphaFoldDB" id="A0A1G8Z779"/>
<proteinExistence type="predicted"/>
<dbReference type="EMBL" id="FNEM01000019">
    <property type="protein sequence ID" value="SDK10936.1"/>
    <property type="molecule type" value="Genomic_DNA"/>
</dbReference>
<name>A0A1G8Z779_9GAMM</name>
<reference evidence="6" key="1">
    <citation type="submission" date="2016-10" db="EMBL/GenBank/DDBJ databases">
        <authorList>
            <person name="Varghese N."/>
            <person name="Submissions S."/>
        </authorList>
    </citation>
    <scope>NUCLEOTIDE SEQUENCE [LARGE SCALE GENOMIC DNA]</scope>
    <source>
        <strain evidence="6">DSM 23317</strain>
    </source>
</reference>
<evidence type="ECO:0000256" key="3">
    <source>
        <dbReference type="ARBA" id="ARBA00022840"/>
    </source>
</evidence>
<dbReference type="SMART" id="SM00382">
    <property type="entry name" value="AAA"/>
    <property type="match status" value="1"/>
</dbReference>
<protein>
    <submittedName>
        <fullName evidence="5">Cu-processing system ATP-binding protein</fullName>
    </submittedName>
</protein>
<dbReference type="GO" id="GO:0005524">
    <property type="term" value="F:ATP binding"/>
    <property type="evidence" value="ECO:0007669"/>
    <property type="project" value="UniProtKB-KW"/>
</dbReference>
<dbReference type="InterPro" id="IPR003593">
    <property type="entry name" value="AAA+_ATPase"/>
</dbReference>
<dbReference type="PROSITE" id="PS50893">
    <property type="entry name" value="ABC_TRANSPORTER_2"/>
    <property type="match status" value="1"/>
</dbReference>
<dbReference type="InterPro" id="IPR003439">
    <property type="entry name" value="ABC_transporter-like_ATP-bd"/>
</dbReference>
<dbReference type="GO" id="GO:0016887">
    <property type="term" value="F:ATP hydrolysis activity"/>
    <property type="evidence" value="ECO:0007669"/>
    <property type="project" value="InterPro"/>
</dbReference>
<keyword evidence="2" id="KW-0547">Nucleotide-binding</keyword>
<sequence length="302" mass="32971">MTDSAVTVSGAVKRFSGVNALNGVSLELQHGQLLGLLGHNGAGKTTLIKLILGLNRPDEGRVRVLGQDPALAANRAGLSIGYLPEHVSLYDNLTGLELLTYFARLRGIGAQRVEEVLEQLQLAHAQSRKVRTYSKGMRQRLGLAQAILAKPRVLILDEPTVGLDPQASTMLYQQVAGLRQQGCAVIICTHELTLIDKHLDSALILAKGRAVAQGSIWELRQKHRLPTRVEVAGAERLAGNDMQLAALYDPAEQAFMVPDGMRKPLLERLIHHHGVFDFNVLPPSLPQIYHDCQHQALAEEVA</sequence>
<dbReference type="Proteomes" id="UP000199527">
    <property type="component" value="Unassembled WGS sequence"/>
</dbReference>
<accession>A0A1G8Z779</accession>
<dbReference type="InterPro" id="IPR027417">
    <property type="entry name" value="P-loop_NTPase"/>
</dbReference>
<dbReference type="PANTHER" id="PTHR42939:SF1">
    <property type="entry name" value="ABC TRANSPORTER ATP-BINDING PROTEIN ALBC-RELATED"/>
    <property type="match status" value="1"/>
</dbReference>
<dbReference type="OrthoDB" id="9804819at2"/>
<dbReference type="InterPro" id="IPR051782">
    <property type="entry name" value="ABC_Transporter_VariousFunc"/>
</dbReference>
<keyword evidence="3 5" id="KW-0067">ATP-binding</keyword>
<dbReference type="PANTHER" id="PTHR42939">
    <property type="entry name" value="ABC TRANSPORTER ATP-BINDING PROTEIN ALBC-RELATED"/>
    <property type="match status" value="1"/>
</dbReference>
<evidence type="ECO:0000259" key="4">
    <source>
        <dbReference type="PROSITE" id="PS50893"/>
    </source>
</evidence>
<dbReference type="PROSITE" id="PS00211">
    <property type="entry name" value="ABC_TRANSPORTER_1"/>
    <property type="match status" value="1"/>
</dbReference>
<keyword evidence="1" id="KW-0813">Transport</keyword>
<evidence type="ECO:0000256" key="1">
    <source>
        <dbReference type="ARBA" id="ARBA00022448"/>
    </source>
</evidence>
<keyword evidence="6" id="KW-1185">Reference proteome</keyword>
<dbReference type="Gene3D" id="3.40.50.300">
    <property type="entry name" value="P-loop containing nucleotide triphosphate hydrolases"/>
    <property type="match status" value="1"/>
</dbReference>
<dbReference type="RefSeq" id="WP_090367624.1">
    <property type="nucleotide sequence ID" value="NZ_FNEM01000019.1"/>
</dbReference>
<evidence type="ECO:0000313" key="5">
    <source>
        <dbReference type="EMBL" id="SDK10936.1"/>
    </source>
</evidence>
<feature type="domain" description="ABC transporter" evidence="4">
    <location>
        <begin position="6"/>
        <end position="232"/>
    </location>
</feature>
<evidence type="ECO:0000313" key="6">
    <source>
        <dbReference type="Proteomes" id="UP000199527"/>
    </source>
</evidence>
<evidence type="ECO:0000256" key="2">
    <source>
        <dbReference type="ARBA" id="ARBA00022741"/>
    </source>
</evidence>
<organism evidence="5 6">
    <name type="scientific">Ferrimonas sediminum</name>
    <dbReference type="NCBI Taxonomy" id="718193"/>
    <lineage>
        <taxon>Bacteria</taxon>
        <taxon>Pseudomonadati</taxon>
        <taxon>Pseudomonadota</taxon>
        <taxon>Gammaproteobacteria</taxon>
        <taxon>Alteromonadales</taxon>
        <taxon>Ferrimonadaceae</taxon>
        <taxon>Ferrimonas</taxon>
    </lineage>
</organism>
<dbReference type="SUPFAM" id="SSF52540">
    <property type="entry name" value="P-loop containing nucleoside triphosphate hydrolases"/>
    <property type="match status" value="1"/>
</dbReference>
<gene>
    <name evidence="5" type="ORF">SAMN04488540_11920</name>
</gene>
<dbReference type="InterPro" id="IPR017871">
    <property type="entry name" value="ABC_transporter-like_CS"/>
</dbReference>
<dbReference type="Pfam" id="PF00005">
    <property type="entry name" value="ABC_tran"/>
    <property type="match status" value="1"/>
</dbReference>